<organism evidence="1 2">
    <name type="scientific">Pistacia atlantica</name>
    <dbReference type="NCBI Taxonomy" id="434234"/>
    <lineage>
        <taxon>Eukaryota</taxon>
        <taxon>Viridiplantae</taxon>
        <taxon>Streptophyta</taxon>
        <taxon>Embryophyta</taxon>
        <taxon>Tracheophyta</taxon>
        <taxon>Spermatophyta</taxon>
        <taxon>Magnoliopsida</taxon>
        <taxon>eudicotyledons</taxon>
        <taxon>Gunneridae</taxon>
        <taxon>Pentapetalae</taxon>
        <taxon>rosids</taxon>
        <taxon>malvids</taxon>
        <taxon>Sapindales</taxon>
        <taxon>Anacardiaceae</taxon>
        <taxon>Pistacia</taxon>
    </lineage>
</organism>
<protein>
    <submittedName>
        <fullName evidence="1">Uncharacterized protein</fullName>
    </submittedName>
</protein>
<keyword evidence="2" id="KW-1185">Reference proteome</keyword>
<dbReference type="Proteomes" id="UP001164250">
    <property type="component" value="Chromosome 5"/>
</dbReference>
<gene>
    <name evidence="1" type="ORF">Patl1_29263</name>
</gene>
<accession>A0ACC1BBX4</accession>
<sequence>MANPGDSSHDKSVPEKGRDAGENESPGRERRDITPTPQVPGEEEGAKEVPGERERTVAPAAEGPVEKKRGRKDDAGASGSSGVEKKRKKGELLGNSKQISFLLSLWEEISVLEGCVWTYAVESGLQEQLAPTLLNIAQEPPHHESPSTSTPSSPKKDGGRKLDLNKPPPPEGGDGDGDGGAGSA</sequence>
<reference evidence="2" key="1">
    <citation type="journal article" date="2023" name="G3 (Bethesda)">
        <title>Genome assembly and association tests identify interacting loci associated with vigor, precocity, and sex in interspecific pistachio rootstocks.</title>
        <authorList>
            <person name="Palmer W."/>
            <person name="Jacygrad E."/>
            <person name="Sagayaradj S."/>
            <person name="Cavanaugh K."/>
            <person name="Han R."/>
            <person name="Bertier L."/>
            <person name="Beede B."/>
            <person name="Kafkas S."/>
            <person name="Golino D."/>
            <person name="Preece J."/>
            <person name="Michelmore R."/>
        </authorList>
    </citation>
    <scope>NUCLEOTIDE SEQUENCE [LARGE SCALE GENOMIC DNA]</scope>
</reference>
<evidence type="ECO:0000313" key="2">
    <source>
        <dbReference type="Proteomes" id="UP001164250"/>
    </source>
</evidence>
<name>A0ACC1BBX4_9ROSI</name>
<evidence type="ECO:0000313" key="1">
    <source>
        <dbReference type="EMBL" id="KAJ0096364.1"/>
    </source>
</evidence>
<proteinExistence type="predicted"/>
<comment type="caution">
    <text evidence="1">The sequence shown here is derived from an EMBL/GenBank/DDBJ whole genome shotgun (WGS) entry which is preliminary data.</text>
</comment>
<dbReference type="EMBL" id="CM047901">
    <property type="protein sequence ID" value="KAJ0096364.1"/>
    <property type="molecule type" value="Genomic_DNA"/>
</dbReference>